<accession>A0ABN1YHF9</accession>
<feature type="transmembrane region" description="Helical" evidence="1">
    <location>
        <begin position="164"/>
        <end position="189"/>
    </location>
</feature>
<dbReference type="PANTHER" id="PTHR42305">
    <property type="entry name" value="MEMBRANE PROTEIN RV1733C-RELATED"/>
    <property type="match status" value="1"/>
</dbReference>
<evidence type="ECO:0008006" key="4">
    <source>
        <dbReference type="Google" id="ProtNLM"/>
    </source>
</evidence>
<evidence type="ECO:0000313" key="2">
    <source>
        <dbReference type="EMBL" id="GAA1413395.1"/>
    </source>
</evidence>
<evidence type="ECO:0000256" key="1">
    <source>
        <dbReference type="SAM" id="Phobius"/>
    </source>
</evidence>
<dbReference type="EMBL" id="BAAAKJ010000456">
    <property type="protein sequence ID" value="GAA1413395.1"/>
    <property type="molecule type" value="Genomic_DNA"/>
</dbReference>
<protein>
    <recommendedName>
        <fullName evidence="4">Integral membrane protein</fullName>
    </recommendedName>
</protein>
<comment type="caution">
    <text evidence="2">The sequence shown here is derived from an EMBL/GenBank/DDBJ whole genome shotgun (WGS) entry which is preliminary data.</text>
</comment>
<dbReference type="PANTHER" id="PTHR42305:SF1">
    <property type="entry name" value="MEMBRANE PROTEIN RV1733C-RELATED"/>
    <property type="match status" value="1"/>
</dbReference>
<gene>
    <name evidence="2" type="ORF">GCM10009639_66510</name>
</gene>
<keyword evidence="1" id="KW-0472">Membrane</keyword>
<dbReference type="InterPro" id="IPR039708">
    <property type="entry name" value="MT1774/Rv1733c-like"/>
</dbReference>
<name>A0ABN1YHF9_9ACTN</name>
<keyword evidence="3" id="KW-1185">Reference proteome</keyword>
<organism evidence="2 3">
    <name type="scientific">Kitasatospora putterlickiae</name>
    <dbReference type="NCBI Taxonomy" id="221725"/>
    <lineage>
        <taxon>Bacteria</taxon>
        <taxon>Bacillati</taxon>
        <taxon>Actinomycetota</taxon>
        <taxon>Actinomycetes</taxon>
        <taxon>Kitasatosporales</taxon>
        <taxon>Streptomycetaceae</taxon>
        <taxon>Kitasatospora</taxon>
    </lineage>
</organism>
<reference evidence="2 3" key="1">
    <citation type="journal article" date="2019" name="Int. J. Syst. Evol. Microbiol.">
        <title>The Global Catalogue of Microorganisms (GCM) 10K type strain sequencing project: providing services to taxonomists for standard genome sequencing and annotation.</title>
        <authorList>
            <consortium name="The Broad Institute Genomics Platform"/>
            <consortium name="The Broad Institute Genome Sequencing Center for Infectious Disease"/>
            <person name="Wu L."/>
            <person name="Ma J."/>
        </authorList>
    </citation>
    <scope>NUCLEOTIDE SEQUENCE [LARGE SCALE GENOMIC DNA]</scope>
    <source>
        <strain evidence="2 3">JCM 12393</strain>
    </source>
</reference>
<keyword evidence="1" id="KW-0812">Transmembrane</keyword>
<feature type="transmembrane region" description="Helical" evidence="1">
    <location>
        <begin position="48"/>
        <end position="71"/>
    </location>
</feature>
<keyword evidence="1" id="KW-1133">Transmembrane helix</keyword>
<dbReference type="Proteomes" id="UP001499863">
    <property type="component" value="Unassembled WGS sequence"/>
</dbReference>
<dbReference type="RefSeq" id="WP_344344575.1">
    <property type="nucleotide sequence ID" value="NZ_BAAAKJ010000456.1"/>
</dbReference>
<sequence>MSSSPRSARIAPPRRRAGRHLRLALGRRHSVRRREPLARPVDRARARAWLIAGLALAVGLAGVITAAVLGYRATGRTAEADRVRLHRTEATVLDKIRTEESGVGRWSGGYQKRTDTSVSWTTPDGLARTGTVEAPRGTATGSTLVLWLDESGAPATAPATPVGLVVGAVCTGLAGSATLAALIGGALALRLRVLDRRADRAWERSWARWEPRWSGRANQPQDD</sequence>
<proteinExistence type="predicted"/>
<evidence type="ECO:0000313" key="3">
    <source>
        <dbReference type="Proteomes" id="UP001499863"/>
    </source>
</evidence>